<dbReference type="Gene3D" id="3.40.50.150">
    <property type="entry name" value="Vaccinia Virus protein VP39"/>
    <property type="match status" value="1"/>
</dbReference>
<dbReference type="InterPro" id="IPR029063">
    <property type="entry name" value="SAM-dependent_MTases_sf"/>
</dbReference>
<name>A0ABS7VV41_9HYPH</name>
<dbReference type="PANTHER" id="PTHR43591:SF24">
    <property type="entry name" value="2-METHOXY-6-POLYPRENYL-1,4-BENZOQUINOL METHYLASE, MITOCHONDRIAL"/>
    <property type="match status" value="1"/>
</dbReference>
<dbReference type="PANTHER" id="PTHR43591">
    <property type="entry name" value="METHYLTRANSFERASE"/>
    <property type="match status" value="1"/>
</dbReference>
<dbReference type="Proteomes" id="UP000704176">
    <property type="component" value="Unassembled WGS sequence"/>
</dbReference>
<sequence length="268" mass="29321">MSVTDVTFAGSIPVLYERFLGPLLFEPYAQDMARRMRDAGPRHILETAAGTGIVTRAMAAALPEAEIVATDLNPGMLDLAATRLDHPRVTWKQADAQALPFDGASFDAVACQFGVMFFPDKVGAYREAARVLKPGGRLMFNVWDRLDANPVSLAVHEAIGRLFPDDPPGFIARVPFGYNDPERIRSELQQAGFSDIVIETVTKSTEAPSAREPAAGLCQGSPLRNEIEARAKERLDEITDRTMDALAEQFGPSQFTNRMSALVVTARR</sequence>
<protein>
    <submittedName>
        <fullName evidence="2">Methyltransferase domain-containing protein</fullName>
    </submittedName>
</protein>
<dbReference type="GO" id="GO:0032259">
    <property type="term" value="P:methylation"/>
    <property type="evidence" value="ECO:0007669"/>
    <property type="project" value="UniProtKB-KW"/>
</dbReference>
<dbReference type="InterPro" id="IPR041698">
    <property type="entry name" value="Methyltransf_25"/>
</dbReference>
<dbReference type="SUPFAM" id="SSF53335">
    <property type="entry name" value="S-adenosyl-L-methionine-dependent methyltransferases"/>
    <property type="match status" value="1"/>
</dbReference>
<dbReference type="Pfam" id="PF13649">
    <property type="entry name" value="Methyltransf_25"/>
    <property type="match status" value="1"/>
</dbReference>
<proteinExistence type="predicted"/>
<dbReference type="CDD" id="cd02440">
    <property type="entry name" value="AdoMet_MTases"/>
    <property type="match status" value="1"/>
</dbReference>
<gene>
    <name evidence="2" type="ORF">K9B37_21185</name>
</gene>
<evidence type="ECO:0000313" key="3">
    <source>
        <dbReference type="Proteomes" id="UP000704176"/>
    </source>
</evidence>
<comment type="caution">
    <text evidence="2">The sequence shown here is derived from an EMBL/GenBank/DDBJ whole genome shotgun (WGS) entry which is preliminary data.</text>
</comment>
<reference evidence="2 3" key="1">
    <citation type="submission" date="2021-09" db="EMBL/GenBank/DDBJ databases">
        <title>The complete genome sequence of a new microorganism.</title>
        <authorList>
            <person name="Zi Z."/>
        </authorList>
    </citation>
    <scope>NUCLEOTIDE SEQUENCE [LARGE SCALE GENOMIC DNA]</scope>
    <source>
        <strain evidence="2 3">WGZ8</strain>
    </source>
</reference>
<keyword evidence="3" id="KW-1185">Reference proteome</keyword>
<evidence type="ECO:0000259" key="1">
    <source>
        <dbReference type="Pfam" id="PF13649"/>
    </source>
</evidence>
<dbReference type="GO" id="GO:0008168">
    <property type="term" value="F:methyltransferase activity"/>
    <property type="evidence" value="ECO:0007669"/>
    <property type="project" value="UniProtKB-KW"/>
</dbReference>
<evidence type="ECO:0000313" key="2">
    <source>
        <dbReference type="EMBL" id="MBZ6078777.1"/>
    </source>
</evidence>
<feature type="domain" description="Methyltransferase" evidence="1">
    <location>
        <begin position="44"/>
        <end position="136"/>
    </location>
</feature>
<organism evidence="2 3">
    <name type="scientific">Microvirga puerhi</name>
    <dbReference type="NCBI Taxonomy" id="2876078"/>
    <lineage>
        <taxon>Bacteria</taxon>
        <taxon>Pseudomonadati</taxon>
        <taxon>Pseudomonadota</taxon>
        <taxon>Alphaproteobacteria</taxon>
        <taxon>Hyphomicrobiales</taxon>
        <taxon>Methylobacteriaceae</taxon>
        <taxon>Microvirga</taxon>
    </lineage>
</organism>
<accession>A0ABS7VV41</accession>
<dbReference type="EMBL" id="JAIRBM010000022">
    <property type="protein sequence ID" value="MBZ6078777.1"/>
    <property type="molecule type" value="Genomic_DNA"/>
</dbReference>
<keyword evidence="2" id="KW-0489">Methyltransferase</keyword>
<keyword evidence="2" id="KW-0808">Transferase</keyword>